<feature type="active site" description="Proton acceptor" evidence="4">
    <location>
        <position position="369"/>
    </location>
</feature>
<dbReference type="InterPro" id="IPR023213">
    <property type="entry name" value="CAT-like_dom_sf"/>
</dbReference>
<dbReference type="GO" id="GO:0005777">
    <property type="term" value="C:peroxisome"/>
    <property type="evidence" value="ECO:0007669"/>
    <property type="project" value="TreeGrafter"/>
</dbReference>
<keyword evidence="2 5" id="KW-0808">Transferase</keyword>
<keyword evidence="3 5" id="KW-0012">Acyltransferase</keyword>
<protein>
    <recommendedName>
        <fullName evidence="6">Choline/carnitine acyltransferase domain-containing protein</fullName>
    </recommendedName>
</protein>
<organism evidence="7 8">
    <name type="scientific">Stomoxys calcitrans</name>
    <name type="common">Stable fly</name>
    <name type="synonym">Conops calcitrans</name>
    <dbReference type="NCBI Taxonomy" id="35570"/>
    <lineage>
        <taxon>Eukaryota</taxon>
        <taxon>Metazoa</taxon>
        <taxon>Ecdysozoa</taxon>
        <taxon>Arthropoda</taxon>
        <taxon>Hexapoda</taxon>
        <taxon>Insecta</taxon>
        <taxon>Pterygota</taxon>
        <taxon>Neoptera</taxon>
        <taxon>Endopterygota</taxon>
        <taxon>Diptera</taxon>
        <taxon>Brachycera</taxon>
        <taxon>Muscomorpha</taxon>
        <taxon>Muscoidea</taxon>
        <taxon>Muscidae</taxon>
        <taxon>Stomoxys</taxon>
    </lineage>
</organism>
<gene>
    <name evidence="7" type="primary">106082794</name>
</gene>
<evidence type="ECO:0000256" key="1">
    <source>
        <dbReference type="ARBA" id="ARBA00005232"/>
    </source>
</evidence>
<dbReference type="Proteomes" id="UP000095300">
    <property type="component" value="Unassembled WGS sequence"/>
</dbReference>
<dbReference type="EnsemblMetazoa" id="SCAU010324-RB">
    <property type="protein sequence ID" value="SCAU010324-PB"/>
    <property type="gene ID" value="SCAU010324"/>
</dbReference>
<name>A0A1I8PR37_STOCA</name>
<evidence type="ECO:0000256" key="3">
    <source>
        <dbReference type="ARBA" id="ARBA00023315"/>
    </source>
</evidence>
<evidence type="ECO:0000256" key="4">
    <source>
        <dbReference type="PIRSR" id="PIRSR600542-1"/>
    </source>
</evidence>
<feature type="domain" description="Choline/carnitine acyltransferase" evidence="6">
    <location>
        <begin position="73"/>
        <end position="636"/>
    </location>
</feature>
<evidence type="ECO:0000313" key="8">
    <source>
        <dbReference type="Proteomes" id="UP000095300"/>
    </source>
</evidence>
<evidence type="ECO:0000256" key="5">
    <source>
        <dbReference type="RuleBase" id="RU003801"/>
    </source>
</evidence>
<dbReference type="SUPFAM" id="SSF52777">
    <property type="entry name" value="CoA-dependent acyltransferases"/>
    <property type="match status" value="2"/>
</dbReference>
<dbReference type="GO" id="GO:0004092">
    <property type="term" value="F:carnitine O-acetyltransferase activity"/>
    <property type="evidence" value="ECO:0007669"/>
    <property type="project" value="TreeGrafter"/>
</dbReference>
<dbReference type="PANTHER" id="PTHR22589:SF103">
    <property type="entry name" value="CARNITINE O-ACETYL-TRANSFERASE, ISOFORM A-RELATED"/>
    <property type="match status" value="1"/>
</dbReference>
<dbReference type="FunFam" id="3.30.559.70:FF:000010">
    <property type="entry name" value="Carnitine O-Acetyl-Transferase, isoform B"/>
    <property type="match status" value="1"/>
</dbReference>
<dbReference type="PANTHER" id="PTHR22589">
    <property type="entry name" value="CARNITINE O-ACYLTRANSFERASE"/>
    <property type="match status" value="1"/>
</dbReference>
<comment type="similarity">
    <text evidence="1 5">Belongs to the carnitine/choline acetyltransferase family.</text>
</comment>
<dbReference type="InterPro" id="IPR042231">
    <property type="entry name" value="Cho/carn_acyl_trans_2"/>
</dbReference>
<dbReference type="VEuPathDB" id="VectorBase:SCAU010324"/>
<dbReference type="STRING" id="35570.A0A1I8PR37"/>
<dbReference type="Gene3D" id="3.30.559.70">
    <property type="entry name" value="Choline/Carnitine o-acyltransferase, domain 2"/>
    <property type="match status" value="1"/>
</dbReference>
<dbReference type="Pfam" id="PF00755">
    <property type="entry name" value="Carn_acyltransf"/>
    <property type="match status" value="1"/>
</dbReference>
<dbReference type="GO" id="GO:0019254">
    <property type="term" value="P:carnitine metabolic process, CoA-linked"/>
    <property type="evidence" value="ECO:0007669"/>
    <property type="project" value="TreeGrafter"/>
</dbReference>
<dbReference type="InterPro" id="IPR039551">
    <property type="entry name" value="Cho/carn_acyl_trans"/>
</dbReference>
<dbReference type="Gene3D" id="3.30.559.10">
    <property type="entry name" value="Chloramphenicol acetyltransferase-like domain"/>
    <property type="match status" value="1"/>
</dbReference>
<dbReference type="OrthoDB" id="240216at2759"/>
<accession>A0A1I8PR37</accession>
<dbReference type="InterPro" id="IPR000542">
    <property type="entry name" value="Carn_acyl_trans"/>
</dbReference>
<keyword evidence="8" id="KW-1185">Reference proteome</keyword>
<proteinExistence type="inferred from homology"/>
<evidence type="ECO:0000313" key="7">
    <source>
        <dbReference type="EnsemblMetazoa" id="SCAU010324-PB"/>
    </source>
</evidence>
<dbReference type="PROSITE" id="PS00440">
    <property type="entry name" value="ACYLTRANSF_C_2"/>
    <property type="match status" value="1"/>
</dbReference>
<reference evidence="7" key="1">
    <citation type="submission" date="2020-05" db="UniProtKB">
        <authorList>
            <consortium name="EnsemblMetazoa"/>
        </authorList>
    </citation>
    <scope>IDENTIFICATION</scope>
    <source>
        <strain evidence="7">USDA</strain>
    </source>
</reference>
<sequence>MYRNQRLSQLEVLEEHKDNMPIITRRVLTNLTKNALYSPSKVSSALCAAPMSQPHMGNAQPYSMQRQALLKFPALKLEETLSKFLKTAEPVLTPAELEETKRMAAEFQSKDGAELQKILEKVAESQENWLAPRWLKSAYLSYRDPVTVYSSPGMTFPLQHFKTSADYYMYTAKLIQGLVKYKKEVDEGKVPVVKMGKNELDNSQFSAVYGTCRIPLPVQDGLEYHPKSQHVAVVYKNHFFKLPVYNKNGVIINAKVLAEQLQQIANSENKSGIPFGVLSTDSRDNWAAAYAELMKSPTNAQSVKVIQQSLFTVSMDEVVPFSKEEVFNVLGLQLIHGGGTSQNSGNRWMDKTIQVVVNPNGMSGFCYEHSPAEGQPIAMMTDYINKIFPNPKEFEDGANDNYEAFSKLPFDQPSPVLEEKLKESTQNVNKLVDDLQLEVLQYKGYGKDFLKKQKLSPDSFVQMALQYAFYKLHKCAGAQYETAHLRIYYGGRTETIRSCSNESLAFAKAMMDPKCSDEARVDLLRKAVNGHREYTTMALQGRGVDRHLLGLKLMALENNKPIPKFYQAPGVVKSAHFRISTSQVASPNEAFMCYGPLTHDGYGCCYNPRDFDIFLACSAWQSNDQTCAKRFAKAISEALTSMRELLERAGEKPKAKL</sequence>
<dbReference type="KEGG" id="scac:106082794"/>
<evidence type="ECO:0000259" key="6">
    <source>
        <dbReference type="Pfam" id="PF00755"/>
    </source>
</evidence>
<evidence type="ECO:0000256" key="2">
    <source>
        <dbReference type="ARBA" id="ARBA00022679"/>
    </source>
</evidence>
<dbReference type="AlphaFoldDB" id="A0A1I8PR37"/>